<name>A0A087TW54_STEMI</name>
<dbReference type="OrthoDB" id="6077919at2759"/>
<dbReference type="InterPro" id="IPR050717">
    <property type="entry name" value="C2H2-ZF_Transcription_Reg"/>
</dbReference>
<dbReference type="PANTHER" id="PTHR14196">
    <property type="entry name" value="ODD-SKIPPED - RELATED"/>
    <property type="match status" value="1"/>
</dbReference>
<evidence type="ECO:0000256" key="3">
    <source>
        <dbReference type="ARBA" id="ARBA00022771"/>
    </source>
</evidence>
<evidence type="ECO:0000256" key="4">
    <source>
        <dbReference type="ARBA" id="ARBA00022833"/>
    </source>
</evidence>
<evidence type="ECO:0000313" key="7">
    <source>
        <dbReference type="EMBL" id="KFM69343.1"/>
    </source>
</evidence>
<dbReference type="Proteomes" id="UP000054359">
    <property type="component" value="Unassembled WGS sequence"/>
</dbReference>
<feature type="domain" description="C2H2-type" evidence="6">
    <location>
        <begin position="3"/>
        <end position="30"/>
    </location>
</feature>
<feature type="non-terminal residue" evidence="7">
    <location>
        <position position="44"/>
    </location>
</feature>
<dbReference type="FunFam" id="3.30.160.60:FF:000100">
    <property type="entry name" value="Zinc finger 45-like"/>
    <property type="match status" value="1"/>
</dbReference>
<dbReference type="FunFam" id="3.30.160.60:FF:000625">
    <property type="entry name" value="Zinc finger protein 536"/>
    <property type="match status" value="1"/>
</dbReference>
<evidence type="ECO:0000256" key="2">
    <source>
        <dbReference type="ARBA" id="ARBA00022737"/>
    </source>
</evidence>
<evidence type="ECO:0000256" key="5">
    <source>
        <dbReference type="PROSITE-ProRule" id="PRU00042"/>
    </source>
</evidence>
<proteinExistence type="predicted"/>
<keyword evidence="8" id="KW-1185">Reference proteome</keyword>
<dbReference type="SUPFAM" id="SSF57667">
    <property type="entry name" value="beta-beta-alpha zinc fingers"/>
    <property type="match status" value="1"/>
</dbReference>
<dbReference type="PROSITE" id="PS50157">
    <property type="entry name" value="ZINC_FINGER_C2H2_2"/>
    <property type="match status" value="1"/>
</dbReference>
<dbReference type="GO" id="GO:0000977">
    <property type="term" value="F:RNA polymerase II transcription regulatory region sequence-specific DNA binding"/>
    <property type="evidence" value="ECO:0007669"/>
    <property type="project" value="TreeGrafter"/>
</dbReference>
<reference evidence="7 8" key="1">
    <citation type="submission" date="2013-11" db="EMBL/GenBank/DDBJ databases">
        <title>Genome sequencing of Stegodyphus mimosarum.</title>
        <authorList>
            <person name="Bechsgaard J."/>
        </authorList>
    </citation>
    <scope>NUCLEOTIDE SEQUENCE [LARGE SCALE GENOMIC DNA]</scope>
</reference>
<dbReference type="PANTHER" id="PTHR14196:SF12">
    <property type="entry name" value="ZINC FINGER PROTEIN 208-LIKE"/>
    <property type="match status" value="1"/>
</dbReference>
<dbReference type="GO" id="GO:0008270">
    <property type="term" value="F:zinc ion binding"/>
    <property type="evidence" value="ECO:0007669"/>
    <property type="project" value="UniProtKB-KW"/>
</dbReference>
<sequence length="44" mass="5275">MVFICQVCQKPFRQKGNLKVHMRLHTGEKPFKCEICHKSFPFRP</sequence>
<keyword evidence="2" id="KW-0677">Repeat</keyword>
<dbReference type="GO" id="GO:0005634">
    <property type="term" value="C:nucleus"/>
    <property type="evidence" value="ECO:0007669"/>
    <property type="project" value="TreeGrafter"/>
</dbReference>
<dbReference type="AlphaFoldDB" id="A0A087TW54"/>
<dbReference type="STRING" id="407821.A0A087TW54"/>
<protein>
    <submittedName>
        <fullName evidence="7">Asparagine-rich zinc finger protein AZF1</fullName>
    </submittedName>
</protein>
<dbReference type="GO" id="GO:0000981">
    <property type="term" value="F:DNA-binding transcription factor activity, RNA polymerase II-specific"/>
    <property type="evidence" value="ECO:0007669"/>
    <property type="project" value="TreeGrafter"/>
</dbReference>
<dbReference type="PROSITE" id="PS00028">
    <property type="entry name" value="ZINC_FINGER_C2H2_1"/>
    <property type="match status" value="1"/>
</dbReference>
<evidence type="ECO:0000256" key="1">
    <source>
        <dbReference type="ARBA" id="ARBA00022723"/>
    </source>
</evidence>
<dbReference type="Pfam" id="PF00096">
    <property type="entry name" value="zf-C2H2"/>
    <property type="match status" value="1"/>
</dbReference>
<dbReference type="Gene3D" id="3.30.160.60">
    <property type="entry name" value="Classic Zinc Finger"/>
    <property type="match status" value="2"/>
</dbReference>
<keyword evidence="3 5" id="KW-0863">Zinc-finger</keyword>
<accession>A0A087TW54</accession>
<dbReference type="InterPro" id="IPR036236">
    <property type="entry name" value="Znf_C2H2_sf"/>
</dbReference>
<dbReference type="SMART" id="SM00355">
    <property type="entry name" value="ZnF_C2H2"/>
    <property type="match status" value="1"/>
</dbReference>
<keyword evidence="1" id="KW-0479">Metal-binding</keyword>
<dbReference type="EMBL" id="KK117017">
    <property type="protein sequence ID" value="KFM69343.1"/>
    <property type="molecule type" value="Genomic_DNA"/>
</dbReference>
<evidence type="ECO:0000259" key="6">
    <source>
        <dbReference type="PROSITE" id="PS50157"/>
    </source>
</evidence>
<dbReference type="InterPro" id="IPR013087">
    <property type="entry name" value="Znf_C2H2_type"/>
</dbReference>
<organism evidence="7 8">
    <name type="scientific">Stegodyphus mimosarum</name>
    <name type="common">African social velvet spider</name>
    <dbReference type="NCBI Taxonomy" id="407821"/>
    <lineage>
        <taxon>Eukaryota</taxon>
        <taxon>Metazoa</taxon>
        <taxon>Ecdysozoa</taxon>
        <taxon>Arthropoda</taxon>
        <taxon>Chelicerata</taxon>
        <taxon>Arachnida</taxon>
        <taxon>Araneae</taxon>
        <taxon>Araneomorphae</taxon>
        <taxon>Entelegynae</taxon>
        <taxon>Eresoidea</taxon>
        <taxon>Eresidae</taxon>
        <taxon>Stegodyphus</taxon>
    </lineage>
</organism>
<keyword evidence="4" id="KW-0862">Zinc</keyword>
<gene>
    <name evidence="7" type="ORF">X975_10962</name>
</gene>
<evidence type="ECO:0000313" key="8">
    <source>
        <dbReference type="Proteomes" id="UP000054359"/>
    </source>
</evidence>